<reference evidence="10 11" key="1">
    <citation type="submission" date="2018-03" db="EMBL/GenBank/DDBJ databases">
        <title>Marinobacter brunus sp. nov., a marine bacterium of Gamma-proteobacteria isolated from the surface seawater of the South China Sea.</title>
        <authorList>
            <person name="Cheng H."/>
            <person name="Wu Y.-H."/>
            <person name="Xamxidin M."/>
            <person name="Xu X.-W."/>
        </authorList>
    </citation>
    <scope>NUCLEOTIDE SEQUENCE [LARGE SCALE GENOMIC DNA]</scope>
    <source>
        <strain evidence="10 11">JCM 30472</strain>
    </source>
</reference>
<dbReference type="PANTHER" id="PTHR36507">
    <property type="entry name" value="BLL1555 PROTEIN"/>
    <property type="match status" value="1"/>
</dbReference>
<proteinExistence type="predicted"/>
<dbReference type="InterPro" id="IPR002386">
    <property type="entry name" value="Amicyanin/Pseudoazurin"/>
</dbReference>
<evidence type="ECO:0000256" key="4">
    <source>
        <dbReference type="ARBA" id="ARBA00022764"/>
    </source>
</evidence>
<accession>A0A2T1KEK3</accession>
<dbReference type="Proteomes" id="UP000238385">
    <property type="component" value="Unassembled WGS sequence"/>
</dbReference>
<keyword evidence="2" id="KW-0813">Transport</keyword>
<dbReference type="AlphaFoldDB" id="A0A2T1KEK3"/>
<feature type="domain" description="Blue (type 1) copper" evidence="9">
    <location>
        <begin position="27"/>
        <end position="108"/>
    </location>
</feature>
<dbReference type="EMBL" id="PXNN01000011">
    <property type="protein sequence ID" value="PSF08480.1"/>
    <property type="molecule type" value="Genomic_DNA"/>
</dbReference>
<dbReference type="GO" id="GO:0005507">
    <property type="term" value="F:copper ion binding"/>
    <property type="evidence" value="ECO:0007669"/>
    <property type="project" value="InterPro"/>
</dbReference>
<feature type="binding site" evidence="7">
    <location>
        <position position="102"/>
    </location>
    <ligand>
        <name>Cu cation</name>
        <dbReference type="ChEBI" id="CHEBI:23378"/>
    </ligand>
</feature>
<dbReference type="InterPro" id="IPR052721">
    <property type="entry name" value="ET_Amicyanin"/>
</dbReference>
<evidence type="ECO:0000256" key="5">
    <source>
        <dbReference type="ARBA" id="ARBA00022982"/>
    </source>
</evidence>
<evidence type="ECO:0000256" key="7">
    <source>
        <dbReference type="PIRSR" id="PIRSR602386-1"/>
    </source>
</evidence>
<dbReference type="PANTHER" id="PTHR36507:SF1">
    <property type="entry name" value="BLL1555 PROTEIN"/>
    <property type="match status" value="1"/>
</dbReference>
<dbReference type="InterPro" id="IPR000923">
    <property type="entry name" value="BlueCu_1"/>
</dbReference>
<comment type="subcellular location">
    <subcellularLocation>
        <location evidence="1">Periplasm</location>
    </subcellularLocation>
</comment>
<feature type="chain" id="PRO_5015761997" evidence="8">
    <location>
        <begin position="25"/>
        <end position="111"/>
    </location>
</feature>
<keyword evidence="6 7" id="KW-0186">Copper</keyword>
<evidence type="ECO:0000259" key="9">
    <source>
        <dbReference type="Pfam" id="PF00127"/>
    </source>
</evidence>
<keyword evidence="11" id="KW-1185">Reference proteome</keyword>
<organism evidence="10 11">
    <name type="scientific">Marinobacter halophilus</name>
    <dbReference type="NCBI Taxonomy" id="1323740"/>
    <lineage>
        <taxon>Bacteria</taxon>
        <taxon>Pseudomonadati</taxon>
        <taxon>Pseudomonadota</taxon>
        <taxon>Gammaproteobacteria</taxon>
        <taxon>Pseudomonadales</taxon>
        <taxon>Marinobacteraceae</taxon>
        <taxon>Marinobacter</taxon>
    </lineage>
</organism>
<comment type="caution">
    <text evidence="10">The sequence shown here is derived from an EMBL/GenBank/DDBJ whole genome shotgun (WGS) entry which is preliminary data.</text>
</comment>
<evidence type="ECO:0000256" key="6">
    <source>
        <dbReference type="ARBA" id="ARBA00023008"/>
    </source>
</evidence>
<name>A0A2T1KEK3_9GAMM</name>
<sequence>MNTVKSSTIIAAMLIACLPFVTLAADSVEVSIRDFQFIPQEIRISKGTTVRWRNDEKRQYHSVWFEEMGEPEADYFFPGEVYEKTFDETGRLPYLCGPHPRMTGVVIVTDD</sequence>
<feature type="binding site" evidence="7">
    <location>
        <position position="96"/>
    </location>
    <ligand>
        <name>Cu cation</name>
        <dbReference type="ChEBI" id="CHEBI:23378"/>
    </ligand>
</feature>
<dbReference type="GO" id="GO:0042597">
    <property type="term" value="C:periplasmic space"/>
    <property type="evidence" value="ECO:0007669"/>
    <property type="project" value="UniProtKB-SubCell"/>
</dbReference>
<feature type="signal peptide" evidence="8">
    <location>
        <begin position="1"/>
        <end position="24"/>
    </location>
</feature>
<evidence type="ECO:0000256" key="1">
    <source>
        <dbReference type="ARBA" id="ARBA00004418"/>
    </source>
</evidence>
<evidence type="ECO:0000256" key="2">
    <source>
        <dbReference type="ARBA" id="ARBA00022448"/>
    </source>
</evidence>
<dbReference type="PRINTS" id="PR00155">
    <property type="entry name" value="AMICYANIN"/>
</dbReference>
<gene>
    <name evidence="10" type="ORF">C7H08_07275</name>
</gene>
<dbReference type="Pfam" id="PF00127">
    <property type="entry name" value="Copper-bind"/>
    <property type="match status" value="1"/>
</dbReference>
<keyword evidence="5" id="KW-0249">Electron transport</keyword>
<evidence type="ECO:0000256" key="8">
    <source>
        <dbReference type="SAM" id="SignalP"/>
    </source>
</evidence>
<dbReference type="OrthoDB" id="9757546at2"/>
<keyword evidence="8" id="KW-0732">Signal</keyword>
<dbReference type="SUPFAM" id="SSF49503">
    <property type="entry name" value="Cupredoxins"/>
    <property type="match status" value="1"/>
</dbReference>
<evidence type="ECO:0000256" key="3">
    <source>
        <dbReference type="ARBA" id="ARBA00022723"/>
    </source>
</evidence>
<keyword evidence="3 7" id="KW-0479">Metal-binding</keyword>
<dbReference type="RefSeq" id="WP_106671082.1">
    <property type="nucleotide sequence ID" value="NZ_BMFE01000001.1"/>
</dbReference>
<protein>
    <submittedName>
        <fullName evidence="10">Plastocyanin</fullName>
    </submittedName>
</protein>
<dbReference type="InterPro" id="IPR008972">
    <property type="entry name" value="Cupredoxin"/>
</dbReference>
<dbReference type="PROSITE" id="PS51257">
    <property type="entry name" value="PROKAR_LIPOPROTEIN"/>
    <property type="match status" value="1"/>
</dbReference>
<feature type="binding site" evidence="7">
    <location>
        <position position="61"/>
    </location>
    <ligand>
        <name>Cu cation</name>
        <dbReference type="ChEBI" id="CHEBI:23378"/>
    </ligand>
</feature>
<evidence type="ECO:0000313" key="11">
    <source>
        <dbReference type="Proteomes" id="UP000238385"/>
    </source>
</evidence>
<dbReference type="GO" id="GO:0009055">
    <property type="term" value="F:electron transfer activity"/>
    <property type="evidence" value="ECO:0007669"/>
    <property type="project" value="InterPro"/>
</dbReference>
<dbReference type="Gene3D" id="2.60.40.420">
    <property type="entry name" value="Cupredoxins - blue copper proteins"/>
    <property type="match status" value="1"/>
</dbReference>
<keyword evidence="4" id="KW-0574">Periplasm</keyword>
<comment type="cofactor">
    <cofactor evidence="7">
        <name>Cu cation</name>
        <dbReference type="ChEBI" id="CHEBI:23378"/>
    </cofactor>
    <text evidence="7">Binds 1 copper ion per subunit.</text>
</comment>
<feature type="binding site" evidence="7">
    <location>
        <position position="99"/>
    </location>
    <ligand>
        <name>Cu cation</name>
        <dbReference type="ChEBI" id="CHEBI:23378"/>
    </ligand>
</feature>
<evidence type="ECO:0000313" key="10">
    <source>
        <dbReference type="EMBL" id="PSF08480.1"/>
    </source>
</evidence>